<dbReference type="Proteomes" id="UP000245956">
    <property type="component" value="Unassembled WGS sequence"/>
</dbReference>
<proteinExistence type="predicted"/>
<feature type="compositionally biased region" description="Acidic residues" evidence="1">
    <location>
        <begin position="237"/>
        <end position="250"/>
    </location>
</feature>
<dbReference type="OrthoDB" id="4500473at2759"/>
<feature type="compositionally biased region" description="Basic and acidic residues" evidence="1">
    <location>
        <begin position="222"/>
        <end position="236"/>
    </location>
</feature>
<name>A0A179GIC6_PURLI</name>
<evidence type="ECO:0000256" key="1">
    <source>
        <dbReference type="SAM" id="MobiDB-lite"/>
    </source>
</evidence>
<reference evidence="4" key="1">
    <citation type="submission" date="2015-05" db="EMBL/GenBank/DDBJ databases">
        <authorList>
            <person name="Wang D.B."/>
            <person name="Wang M."/>
        </authorList>
    </citation>
    <scope>NUCLEOTIDE SEQUENCE</scope>
    <source>
        <strain evidence="4">36-1</strain>
    </source>
</reference>
<evidence type="ECO:0000313" key="3">
    <source>
        <dbReference type="EMBL" id="OAQ77248.1"/>
    </source>
</evidence>
<sequence>MPFGNRSKKYWIVPQESLAPDDLVLGSILKKPNDTIDILNRRAVVAIDPSLVIHEREQVTKSLGDAVDSGFGAGIGASSVLAAILGASPTLEGKWATGVSDNIEATRVRAQHFVPPAEYVNKALRTQEMDSYVRQSFFSAPVYMVVGVAIASTLTRTANASADRGGKAGVGLGPPGTGVEVSADLSANRNTKSSYHDSVEGDVVLAYRLRRFRYSKRRDEFVKNDEDETKHARYGTDEDDAPQSEDDEGVNEVAVFSFFDGEDVEAGDAGLQGFAEGDGSDEYSDSSDD</sequence>
<evidence type="ECO:0000313" key="7">
    <source>
        <dbReference type="Proteomes" id="UP001287286"/>
    </source>
</evidence>
<evidence type="ECO:0000313" key="6">
    <source>
        <dbReference type="Proteomes" id="UP000245956"/>
    </source>
</evidence>
<gene>
    <name evidence="4" type="ORF">PCL_00690</name>
    <name evidence="2" type="ORF">Purlil1_1911</name>
    <name evidence="3" type="ORF">VFPBJ_07720</name>
</gene>
<evidence type="ECO:0000313" key="2">
    <source>
        <dbReference type="EMBL" id="KAK4093577.1"/>
    </source>
</evidence>
<feature type="region of interest" description="Disordered" evidence="1">
    <location>
        <begin position="222"/>
        <end position="252"/>
    </location>
</feature>
<organism evidence="3 5">
    <name type="scientific">Purpureocillium lilacinum</name>
    <name type="common">Paecilomyces lilacinus</name>
    <dbReference type="NCBI Taxonomy" id="33203"/>
    <lineage>
        <taxon>Eukaryota</taxon>
        <taxon>Fungi</taxon>
        <taxon>Dikarya</taxon>
        <taxon>Ascomycota</taxon>
        <taxon>Pezizomycotina</taxon>
        <taxon>Sordariomycetes</taxon>
        <taxon>Hypocreomycetidae</taxon>
        <taxon>Hypocreales</taxon>
        <taxon>Ophiocordycipitaceae</taxon>
        <taxon>Purpureocillium</taxon>
    </lineage>
</organism>
<feature type="region of interest" description="Disordered" evidence="1">
    <location>
        <begin position="267"/>
        <end position="289"/>
    </location>
</feature>
<reference evidence="4 6" key="2">
    <citation type="journal article" date="2016" name="Front. Microbiol.">
        <title>Genome and transcriptome sequences reveal the specific parasitism of the nematophagous Purpureocillium lilacinum 36-1.</title>
        <authorList>
            <person name="Xie J."/>
            <person name="Li S."/>
            <person name="Mo C."/>
            <person name="Xiao X."/>
            <person name="Peng D."/>
            <person name="Wang G."/>
            <person name="Xiao Y."/>
        </authorList>
    </citation>
    <scope>NUCLEOTIDE SEQUENCE [LARGE SCALE GENOMIC DNA]</scope>
    <source>
        <strain evidence="4 6">36-1</strain>
    </source>
</reference>
<dbReference type="AlphaFoldDB" id="A0A179GIC6"/>
<accession>A0A179GIC6</accession>
<evidence type="ECO:0000313" key="5">
    <source>
        <dbReference type="Proteomes" id="UP000078240"/>
    </source>
</evidence>
<comment type="caution">
    <text evidence="3">The sequence shown here is derived from an EMBL/GenBank/DDBJ whole genome shotgun (WGS) entry which is preliminary data.</text>
</comment>
<reference evidence="2 7" key="5">
    <citation type="journal article" date="2024" name="Microbiol. Resour. Announc.">
        <title>Genome annotations for the ascomycete fungi Trichoderma harzianum, Trichoderma aggressivum, and Purpureocillium lilacinum.</title>
        <authorList>
            <person name="Beijen E.P.W."/>
            <person name="Ohm R.A."/>
        </authorList>
    </citation>
    <scope>NUCLEOTIDE SEQUENCE [LARGE SCALE GENOMIC DNA]</scope>
    <source>
        <strain evidence="2 7">CBS 150709</strain>
    </source>
</reference>
<dbReference type="Proteomes" id="UP001287286">
    <property type="component" value="Unassembled WGS sequence"/>
</dbReference>
<protein>
    <submittedName>
        <fullName evidence="3">Uncharacterized protein</fullName>
    </submittedName>
</protein>
<reference evidence="3 5" key="3">
    <citation type="submission" date="2016-01" db="EMBL/GenBank/DDBJ databases">
        <title>Biosynthesis of antibiotic leucinostatins and their inhibition on Phytophthora in bio-control Purpureocillium lilacinum.</title>
        <authorList>
            <person name="Wang G."/>
            <person name="Liu Z."/>
            <person name="Lin R."/>
            <person name="Li E."/>
            <person name="Mao Z."/>
            <person name="Ling J."/>
            <person name="Yin W."/>
            <person name="Xie B."/>
        </authorList>
    </citation>
    <scope>NUCLEOTIDE SEQUENCE [LARGE SCALE GENOMIC DNA]</scope>
    <source>
        <strain evidence="3">PLBJ-1</strain>
    </source>
</reference>
<keyword evidence="7" id="KW-1185">Reference proteome</keyword>
<dbReference type="Proteomes" id="UP000078240">
    <property type="component" value="Unassembled WGS sequence"/>
</dbReference>
<reference evidence="2" key="4">
    <citation type="submission" date="2023-11" db="EMBL/GenBank/DDBJ databases">
        <authorList>
            <person name="Beijen E."/>
            <person name="Ohm R.A."/>
        </authorList>
    </citation>
    <scope>NUCLEOTIDE SEQUENCE</scope>
    <source>
        <strain evidence="2">CBS 150709</strain>
    </source>
</reference>
<dbReference type="EMBL" id="LCWV01000011">
    <property type="protein sequence ID" value="PWI69778.1"/>
    <property type="molecule type" value="Genomic_DNA"/>
</dbReference>
<dbReference type="EMBL" id="JAWRVI010000005">
    <property type="protein sequence ID" value="KAK4093577.1"/>
    <property type="molecule type" value="Genomic_DNA"/>
</dbReference>
<feature type="compositionally biased region" description="Acidic residues" evidence="1">
    <location>
        <begin position="278"/>
        <end position="289"/>
    </location>
</feature>
<dbReference type="EMBL" id="LSBH01000006">
    <property type="protein sequence ID" value="OAQ77248.1"/>
    <property type="molecule type" value="Genomic_DNA"/>
</dbReference>
<evidence type="ECO:0000313" key="4">
    <source>
        <dbReference type="EMBL" id="PWI69778.1"/>
    </source>
</evidence>